<dbReference type="AlphaFoldDB" id="A0A2J7PME4"/>
<dbReference type="Proteomes" id="UP000235965">
    <property type="component" value="Unassembled WGS sequence"/>
</dbReference>
<dbReference type="InParanoid" id="A0A2J7PME4"/>
<proteinExistence type="predicted"/>
<name>A0A2J7PME4_9NEOP</name>
<accession>A0A2J7PME4</accession>
<sequence>MKVTVEAGWDERVTDYITTLHILHSCDFAQKASSSSPPSIRKRRSVFTEITSLLFLPPGPV</sequence>
<keyword evidence="2" id="KW-1185">Reference proteome</keyword>
<gene>
    <name evidence="1" type="ORF">B7P43_G17344</name>
</gene>
<evidence type="ECO:0000313" key="1">
    <source>
        <dbReference type="EMBL" id="PNF17505.1"/>
    </source>
</evidence>
<evidence type="ECO:0000313" key="2">
    <source>
        <dbReference type="Proteomes" id="UP000235965"/>
    </source>
</evidence>
<dbReference type="EMBL" id="NEVH01024021">
    <property type="protein sequence ID" value="PNF17505.1"/>
    <property type="molecule type" value="Genomic_DNA"/>
</dbReference>
<protein>
    <submittedName>
        <fullName evidence="1">Uncharacterized protein</fullName>
    </submittedName>
</protein>
<organism evidence="1 2">
    <name type="scientific">Cryptotermes secundus</name>
    <dbReference type="NCBI Taxonomy" id="105785"/>
    <lineage>
        <taxon>Eukaryota</taxon>
        <taxon>Metazoa</taxon>
        <taxon>Ecdysozoa</taxon>
        <taxon>Arthropoda</taxon>
        <taxon>Hexapoda</taxon>
        <taxon>Insecta</taxon>
        <taxon>Pterygota</taxon>
        <taxon>Neoptera</taxon>
        <taxon>Polyneoptera</taxon>
        <taxon>Dictyoptera</taxon>
        <taxon>Blattodea</taxon>
        <taxon>Blattoidea</taxon>
        <taxon>Termitoidae</taxon>
        <taxon>Kalotermitidae</taxon>
        <taxon>Cryptotermitinae</taxon>
        <taxon>Cryptotermes</taxon>
    </lineage>
</organism>
<comment type="caution">
    <text evidence="1">The sequence shown here is derived from an EMBL/GenBank/DDBJ whole genome shotgun (WGS) entry which is preliminary data.</text>
</comment>
<reference evidence="1 2" key="1">
    <citation type="submission" date="2017-12" db="EMBL/GenBank/DDBJ databases">
        <title>Hemimetabolous genomes reveal molecular basis of termite eusociality.</title>
        <authorList>
            <person name="Harrison M.C."/>
            <person name="Jongepier E."/>
            <person name="Robertson H.M."/>
            <person name="Arning N."/>
            <person name="Bitard-Feildel T."/>
            <person name="Chao H."/>
            <person name="Childers C.P."/>
            <person name="Dinh H."/>
            <person name="Doddapaneni H."/>
            <person name="Dugan S."/>
            <person name="Gowin J."/>
            <person name="Greiner C."/>
            <person name="Han Y."/>
            <person name="Hu H."/>
            <person name="Hughes D.S.T."/>
            <person name="Huylmans A.-K."/>
            <person name="Kemena C."/>
            <person name="Kremer L.P.M."/>
            <person name="Lee S.L."/>
            <person name="Lopez-Ezquerra A."/>
            <person name="Mallet L."/>
            <person name="Monroy-Kuhn J.M."/>
            <person name="Moser A."/>
            <person name="Murali S.C."/>
            <person name="Muzny D.M."/>
            <person name="Otani S."/>
            <person name="Piulachs M.-D."/>
            <person name="Poelchau M."/>
            <person name="Qu J."/>
            <person name="Schaub F."/>
            <person name="Wada-Katsumata A."/>
            <person name="Worley K.C."/>
            <person name="Xie Q."/>
            <person name="Ylla G."/>
            <person name="Poulsen M."/>
            <person name="Gibbs R.A."/>
            <person name="Schal C."/>
            <person name="Richards S."/>
            <person name="Belles X."/>
            <person name="Korb J."/>
            <person name="Bornberg-Bauer E."/>
        </authorList>
    </citation>
    <scope>NUCLEOTIDE SEQUENCE [LARGE SCALE GENOMIC DNA]</scope>
    <source>
        <tissue evidence="1">Whole body</tissue>
    </source>
</reference>